<gene>
    <name evidence="6" type="ORF">QBC33DRAFT_552306</name>
</gene>
<evidence type="ECO:0000256" key="2">
    <source>
        <dbReference type="ARBA" id="ARBA00022723"/>
    </source>
</evidence>
<dbReference type="GeneID" id="85312489"/>
<keyword evidence="4" id="KW-0456">Lyase</keyword>
<dbReference type="InterPro" id="IPR011057">
    <property type="entry name" value="Mss4-like_sf"/>
</dbReference>
<dbReference type="PANTHER" id="PTHR33337">
    <property type="entry name" value="GFA DOMAIN-CONTAINING PROTEIN"/>
    <property type="match status" value="1"/>
</dbReference>
<keyword evidence="3" id="KW-0862">Zinc</keyword>
<dbReference type="SUPFAM" id="SSF51316">
    <property type="entry name" value="Mss4-like"/>
    <property type="match status" value="1"/>
</dbReference>
<comment type="similarity">
    <text evidence="1">Belongs to the Gfa family.</text>
</comment>
<dbReference type="Pfam" id="PF04828">
    <property type="entry name" value="GFA"/>
    <property type="match status" value="1"/>
</dbReference>
<dbReference type="AlphaFoldDB" id="A0AAJ0BS23"/>
<dbReference type="PROSITE" id="PS51891">
    <property type="entry name" value="CENP_V_GFA"/>
    <property type="match status" value="1"/>
</dbReference>
<comment type="caution">
    <text evidence="6">The sequence shown here is derived from an EMBL/GenBank/DDBJ whole genome shotgun (WGS) entry which is preliminary data.</text>
</comment>
<organism evidence="6 7">
    <name type="scientific">Phialemonium atrogriseum</name>
    <dbReference type="NCBI Taxonomy" id="1093897"/>
    <lineage>
        <taxon>Eukaryota</taxon>
        <taxon>Fungi</taxon>
        <taxon>Dikarya</taxon>
        <taxon>Ascomycota</taxon>
        <taxon>Pezizomycotina</taxon>
        <taxon>Sordariomycetes</taxon>
        <taxon>Sordariomycetidae</taxon>
        <taxon>Cephalothecales</taxon>
        <taxon>Cephalothecaceae</taxon>
        <taxon>Phialemonium</taxon>
    </lineage>
</organism>
<protein>
    <submittedName>
        <fullName evidence="6">Glutathione-dependent formaldehyde-activating enzyme</fullName>
    </submittedName>
</protein>
<dbReference type="GO" id="GO:0046872">
    <property type="term" value="F:metal ion binding"/>
    <property type="evidence" value="ECO:0007669"/>
    <property type="project" value="UniProtKB-KW"/>
</dbReference>
<dbReference type="Proteomes" id="UP001244011">
    <property type="component" value="Unassembled WGS sequence"/>
</dbReference>
<dbReference type="RefSeq" id="XP_060278546.1">
    <property type="nucleotide sequence ID" value="XM_060429302.1"/>
</dbReference>
<accession>A0AAJ0BS23</accession>
<feature type="domain" description="CENP-V/GFA" evidence="5">
    <location>
        <begin position="4"/>
        <end position="115"/>
    </location>
</feature>
<evidence type="ECO:0000256" key="4">
    <source>
        <dbReference type="ARBA" id="ARBA00023239"/>
    </source>
</evidence>
<evidence type="ECO:0000259" key="5">
    <source>
        <dbReference type="PROSITE" id="PS51891"/>
    </source>
</evidence>
<keyword evidence="2" id="KW-0479">Metal-binding</keyword>
<dbReference type="EMBL" id="MU839039">
    <property type="protein sequence ID" value="KAK1762333.1"/>
    <property type="molecule type" value="Genomic_DNA"/>
</dbReference>
<evidence type="ECO:0000313" key="6">
    <source>
        <dbReference type="EMBL" id="KAK1762333.1"/>
    </source>
</evidence>
<dbReference type="PANTHER" id="PTHR33337:SF40">
    <property type="entry name" value="CENP-V_GFA DOMAIN-CONTAINING PROTEIN-RELATED"/>
    <property type="match status" value="1"/>
</dbReference>
<reference evidence="6" key="1">
    <citation type="submission" date="2023-06" db="EMBL/GenBank/DDBJ databases">
        <title>Genome-scale phylogeny and comparative genomics of the fungal order Sordariales.</title>
        <authorList>
            <consortium name="Lawrence Berkeley National Laboratory"/>
            <person name="Hensen N."/>
            <person name="Bonometti L."/>
            <person name="Westerberg I."/>
            <person name="Brannstrom I.O."/>
            <person name="Guillou S."/>
            <person name="Cros-Aarteil S."/>
            <person name="Calhoun S."/>
            <person name="Haridas S."/>
            <person name="Kuo A."/>
            <person name="Mondo S."/>
            <person name="Pangilinan J."/>
            <person name="Riley R."/>
            <person name="Labutti K."/>
            <person name="Andreopoulos B."/>
            <person name="Lipzen A."/>
            <person name="Chen C."/>
            <person name="Yanf M."/>
            <person name="Daum C."/>
            <person name="Ng V."/>
            <person name="Clum A."/>
            <person name="Steindorff A."/>
            <person name="Ohm R."/>
            <person name="Martin F."/>
            <person name="Silar P."/>
            <person name="Natvig D."/>
            <person name="Lalanne C."/>
            <person name="Gautier V."/>
            <person name="Ament-Velasquez S.L."/>
            <person name="Kruys A."/>
            <person name="Hutchinson M.I."/>
            <person name="Powell A.J."/>
            <person name="Barry K."/>
            <person name="Miller A.N."/>
            <person name="Grigoriev I.V."/>
            <person name="Debuchy R."/>
            <person name="Gladieux P."/>
            <person name="Thoren M.H."/>
            <person name="Johannesson H."/>
        </authorList>
    </citation>
    <scope>NUCLEOTIDE SEQUENCE</scope>
    <source>
        <strain evidence="6">8032-3</strain>
    </source>
</reference>
<evidence type="ECO:0000256" key="1">
    <source>
        <dbReference type="ARBA" id="ARBA00005495"/>
    </source>
</evidence>
<evidence type="ECO:0000256" key="3">
    <source>
        <dbReference type="ARBA" id="ARBA00022833"/>
    </source>
</evidence>
<dbReference type="GO" id="GO:0016846">
    <property type="term" value="F:carbon-sulfur lyase activity"/>
    <property type="evidence" value="ECO:0007669"/>
    <property type="project" value="InterPro"/>
</dbReference>
<keyword evidence="7" id="KW-1185">Reference proteome</keyword>
<evidence type="ECO:0000313" key="7">
    <source>
        <dbReference type="Proteomes" id="UP001244011"/>
    </source>
</evidence>
<sequence length="122" mass="13074">MASRTGHCNCGKIVVSLNASPSEVMVCHCLNCRRAGGPCSINYICDEKGVSIQDANGCLKDFKDHDTQSGNVITRSFCQGCGSPVCTCSPALPGKLVVKASLFTDIATAREEVFEERKISWV</sequence>
<dbReference type="InterPro" id="IPR006913">
    <property type="entry name" value="CENP-V/GFA"/>
</dbReference>
<name>A0AAJ0BS23_9PEZI</name>
<dbReference type="Gene3D" id="3.90.1590.10">
    <property type="entry name" value="glutathione-dependent formaldehyde- activating enzyme (gfa)"/>
    <property type="match status" value="1"/>
</dbReference>
<proteinExistence type="inferred from homology"/>